<evidence type="ECO:0000256" key="1">
    <source>
        <dbReference type="SAM" id="MobiDB-lite"/>
    </source>
</evidence>
<feature type="compositionally biased region" description="Low complexity" evidence="1">
    <location>
        <begin position="384"/>
        <end position="395"/>
    </location>
</feature>
<feature type="compositionally biased region" description="Basic and acidic residues" evidence="1">
    <location>
        <begin position="401"/>
        <end position="411"/>
    </location>
</feature>
<protein>
    <recommendedName>
        <fullName evidence="4">AT-hook-containing transcription factor</fullName>
    </recommendedName>
</protein>
<feature type="region of interest" description="Disordered" evidence="1">
    <location>
        <begin position="588"/>
        <end position="612"/>
    </location>
</feature>
<feature type="region of interest" description="Disordered" evidence="1">
    <location>
        <begin position="138"/>
        <end position="159"/>
    </location>
</feature>
<gene>
    <name evidence="2" type="ORF">F2P81_000665</name>
</gene>
<dbReference type="PANTHER" id="PTHR21510:SF16">
    <property type="entry name" value="PROTEIN AKNAD1"/>
    <property type="match status" value="1"/>
</dbReference>
<evidence type="ECO:0000313" key="3">
    <source>
        <dbReference type="Proteomes" id="UP000438429"/>
    </source>
</evidence>
<feature type="region of interest" description="Disordered" evidence="1">
    <location>
        <begin position="907"/>
        <end position="929"/>
    </location>
</feature>
<accession>A0A6A4TY97</accession>
<feature type="region of interest" description="Disordered" evidence="1">
    <location>
        <begin position="171"/>
        <end position="294"/>
    </location>
</feature>
<sequence>MRKKPCGSTSNNGLHPNQFNIVIEFKDLDPAEVQRSTPAERLASDCRRCMRREKEPVKRGGTERPLAFFMEGDPEESDEDLQGSTLLWEKCIQQSIFVDLSEDESLHFSDLEASLALHLSQAESAASEASVHLSGSAELSGLDDTSSESSNVCSQSEKVVENKTKSSILHVSVLRPNAMQDEPPYKRGFEDSGQNTSDEDQDDLPYDHDLGSPYFNQTASSEGNTSSDGRETVHASPDGPGLLEFTTTDRDDIGGRLVSTERNAAKPATSPHKDTSKQDKPFDAYKPSDVAPSCPSPADINQLLLRHFSREELLRPGRLIEAETLPEVSLLESMDDTVLSRAPTHKSTTTDNHSEIPACDSEICKSTNSSLENEAERKIDNVTSAADSIASSRDSTWSSRDNSDVVKRERSEEDDEVQRVPLVYTRSFGDLKYGQGQVHYPLPDFSKVAPKVKIPKAQSGSPRPVPRSPSTMHRAQSSPGMLELISRVLEDSVQQPEKPYVFKDEDKQTPPALVHHLQAEYDKLLTKYAEAENLIDQMRLGTNTQPSAELMLYSECEDDHLRNLAEGNHHRSSAPQRPSTGFSTVSYKMETQREEETAEEDEEASEVHRDDGLERSRELITTESVLKYTGYNNCHSCHSTPNSVRVPEGKCDLADCVSLSVEVSSSSDAHKDPDTSSLSEPPVDTTCASQRIVSLETDSGFGSSYLNRSATGSFQPTLLIESEAILALQSEVSRLKEDLEEGLVQLPHLAQKMDYLTSNPARKEDWIYSDMDPSKSKVAIMERFYSKERWSALSSPSPQKPLLQVSYGSSSSLPASYKVRELQPPPPETPHRKRSTQSDSALLPSNIYFQRTLSPVSVPSKAVSRRGRRRGTKEEEMSKTLDQAIEVARSMKRTTDRMAKRLSADLAKSQLDRRLHSTQPLGGRKHHVL</sequence>
<feature type="region of interest" description="Disordered" evidence="1">
    <location>
        <begin position="664"/>
        <end position="685"/>
    </location>
</feature>
<comment type="caution">
    <text evidence="2">The sequence shown here is derived from an EMBL/GenBank/DDBJ whole genome shotgun (WGS) entry which is preliminary data.</text>
</comment>
<dbReference type="Proteomes" id="UP000438429">
    <property type="component" value="Unassembled WGS sequence"/>
</dbReference>
<dbReference type="InterPro" id="IPR052655">
    <property type="entry name" value="AKNA_Centrosome-Trans_reg"/>
</dbReference>
<reference evidence="2 3" key="1">
    <citation type="submission" date="2019-06" db="EMBL/GenBank/DDBJ databases">
        <title>Draft genomes of female and male turbot (Scophthalmus maximus).</title>
        <authorList>
            <person name="Xu H."/>
            <person name="Xu X.-W."/>
            <person name="Shao C."/>
            <person name="Chen S."/>
        </authorList>
    </citation>
    <scope>NUCLEOTIDE SEQUENCE [LARGE SCALE GENOMIC DNA]</scope>
    <source>
        <strain evidence="2">Ysfricsl-2016a</strain>
        <tissue evidence="2">Blood</tissue>
    </source>
</reference>
<evidence type="ECO:0000313" key="2">
    <source>
        <dbReference type="EMBL" id="KAF0047032.1"/>
    </source>
</evidence>
<organism evidence="2 3">
    <name type="scientific">Scophthalmus maximus</name>
    <name type="common">Turbot</name>
    <name type="synonym">Psetta maxima</name>
    <dbReference type="NCBI Taxonomy" id="52904"/>
    <lineage>
        <taxon>Eukaryota</taxon>
        <taxon>Metazoa</taxon>
        <taxon>Chordata</taxon>
        <taxon>Craniata</taxon>
        <taxon>Vertebrata</taxon>
        <taxon>Euteleostomi</taxon>
        <taxon>Actinopterygii</taxon>
        <taxon>Neopterygii</taxon>
        <taxon>Teleostei</taxon>
        <taxon>Neoteleostei</taxon>
        <taxon>Acanthomorphata</taxon>
        <taxon>Carangaria</taxon>
        <taxon>Pleuronectiformes</taxon>
        <taxon>Pleuronectoidei</taxon>
        <taxon>Scophthalmidae</taxon>
        <taxon>Scophthalmus</taxon>
    </lineage>
</organism>
<feature type="region of interest" description="Disordered" evidence="1">
    <location>
        <begin position="858"/>
        <end position="881"/>
    </location>
</feature>
<proteinExistence type="predicted"/>
<feature type="region of interest" description="Disordered" evidence="1">
    <location>
        <begin position="383"/>
        <end position="417"/>
    </location>
</feature>
<feature type="region of interest" description="Disordered" evidence="1">
    <location>
        <begin position="819"/>
        <end position="840"/>
    </location>
</feature>
<feature type="region of interest" description="Disordered" evidence="1">
    <location>
        <begin position="455"/>
        <end position="477"/>
    </location>
</feature>
<dbReference type="PANTHER" id="PTHR21510">
    <property type="entry name" value="AKNA DOMAIN-CONTAINING PROTEIN"/>
    <property type="match status" value="1"/>
</dbReference>
<dbReference type="AlphaFoldDB" id="A0A6A4TY97"/>
<feature type="compositionally biased region" description="Polar residues" evidence="1">
    <location>
        <begin position="214"/>
        <end position="227"/>
    </location>
</feature>
<dbReference type="EMBL" id="VEVO01000001">
    <property type="protein sequence ID" value="KAF0047032.1"/>
    <property type="molecule type" value="Genomic_DNA"/>
</dbReference>
<feature type="compositionally biased region" description="Low complexity" evidence="1">
    <location>
        <begin position="147"/>
        <end position="156"/>
    </location>
</feature>
<name>A0A6A4TY97_SCOMX</name>
<feature type="compositionally biased region" description="Basic and acidic residues" evidence="1">
    <location>
        <begin position="271"/>
        <end position="283"/>
    </location>
</feature>
<evidence type="ECO:0008006" key="4">
    <source>
        <dbReference type="Google" id="ProtNLM"/>
    </source>
</evidence>